<organism evidence="4 5">
    <name type="scientific">Euroglyphus maynei</name>
    <name type="common">Mayne's house dust mite</name>
    <dbReference type="NCBI Taxonomy" id="6958"/>
    <lineage>
        <taxon>Eukaryota</taxon>
        <taxon>Metazoa</taxon>
        <taxon>Ecdysozoa</taxon>
        <taxon>Arthropoda</taxon>
        <taxon>Chelicerata</taxon>
        <taxon>Arachnida</taxon>
        <taxon>Acari</taxon>
        <taxon>Acariformes</taxon>
        <taxon>Sarcoptiformes</taxon>
        <taxon>Astigmata</taxon>
        <taxon>Psoroptidia</taxon>
        <taxon>Analgoidea</taxon>
        <taxon>Pyroglyphidae</taxon>
        <taxon>Pyroglyphinae</taxon>
        <taxon>Euroglyphus</taxon>
    </lineage>
</organism>
<proteinExistence type="predicted"/>
<dbReference type="Proteomes" id="UP000194236">
    <property type="component" value="Unassembled WGS sequence"/>
</dbReference>
<protein>
    <recommendedName>
        <fullName evidence="3">SH3 domain-containing protein</fullName>
    </recommendedName>
</protein>
<dbReference type="PROSITE" id="PS50002">
    <property type="entry name" value="SH3"/>
    <property type="match status" value="1"/>
</dbReference>
<dbReference type="SUPFAM" id="SSF50044">
    <property type="entry name" value="SH3-domain"/>
    <property type="match status" value="1"/>
</dbReference>
<reference evidence="4 5" key="1">
    <citation type="submission" date="2017-03" db="EMBL/GenBank/DDBJ databases">
        <title>Genome Survey of Euroglyphus maynei.</title>
        <authorList>
            <person name="Arlian L.G."/>
            <person name="Morgan M.S."/>
            <person name="Rider S.D."/>
        </authorList>
    </citation>
    <scope>NUCLEOTIDE SEQUENCE [LARGE SCALE GENOMIC DNA]</scope>
    <source>
        <strain evidence="4">Arlian Lab</strain>
        <tissue evidence="4">Whole body</tissue>
    </source>
</reference>
<keyword evidence="5" id="KW-1185">Reference proteome</keyword>
<evidence type="ECO:0000313" key="5">
    <source>
        <dbReference type="Proteomes" id="UP000194236"/>
    </source>
</evidence>
<dbReference type="Pfam" id="PF00018">
    <property type="entry name" value="SH3_1"/>
    <property type="match status" value="1"/>
</dbReference>
<feature type="non-terminal residue" evidence="4">
    <location>
        <position position="57"/>
    </location>
</feature>
<dbReference type="Gene3D" id="2.30.30.40">
    <property type="entry name" value="SH3 Domains"/>
    <property type="match status" value="1"/>
</dbReference>
<dbReference type="InterPro" id="IPR036028">
    <property type="entry name" value="SH3-like_dom_sf"/>
</dbReference>
<dbReference type="OrthoDB" id="9991832at2759"/>
<evidence type="ECO:0000256" key="1">
    <source>
        <dbReference type="ARBA" id="ARBA00022443"/>
    </source>
</evidence>
<dbReference type="AlphaFoldDB" id="A0A1Y3BAM2"/>
<dbReference type="SMART" id="SM00326">
    <property type="entry name" value="SH3"/>
    <property type="match status" value="1"/>
</dbReference>
<evidence type="ECO:0000256" key="2">
    <source>
        <dbReference type="PROSITE-ProRule" id="PRU00192"/>
    </source>
</evidence>
<dbReference type="CDD" id="cd00174">
    <property type="entry name" value="SH3"/>
    <property type="match status" value="1"/>
</dbReference>
<evidence type="ECO:0000313" key="4">
    <source>
        <dbReference type="EMBL" id="OTF76616.1"/>
    </source>
</evidence>
<sequence>MLYTFIARDENDISVERGEIITVLNKDDQDWFWVIRSDSQEGFVPVSFTYPIDLLLS</sequence>
<dbReference type="EMBL" id="MUJZ01036611">
    <property type="protein sequence ID" value="OTF76616.1"/>
    <property type="molecule type" value="Genomic_DNA"/>
</dbReference>
<comment type="caution">
    <text evidence="4">The sequence shown here is derived from an EMBL/GenBank/DDBJ whole genome shotgun (WGS) entry which is preliminary data.</text>
</comment>
<keyword evidence="1 2" id="KW-0728">SH3 domain</keyword>
<name>A0A1Y3BAM2_EURMA</name>
<dbReference type="InterPro" id="IPR001452">
    <property type="entry name" value="SH3_domain"/>
</dbReference>
<accession>A0A1Y3BAM2</accession>
<feature type="domain" description="SH3" evidence="3">
    <location>
        <begin position="1"/>
        <end position="54"/>
    </location>
</feature>
<gene>
    <name evidence="4" type="ORF">BLA29_015169</name>
</gene>
<evidence type="ECO:0000259" key="3">
    <source>
        <dbReference type="PROSITE" id="PS50002"/>
    </source>
</evidence>